<reference evidence="2" key="1">
    <citation type="submission" date="2014-09" db="EMBL/GenBank/DDBJ databases">
        <authorList>
            <person name="Magalhaes I.L.F."/>
            <person name="Oliveira U."/>
            <person name="Santos F.R."/>
            <person name="Vidigal T.H.D.A."/>
            <person name="Brescovit A.D."/>
            <person name="Santos A.J."/>
        </authorList>
    </citation>
    <scope>NUCLEOTIDE SEQUENCE</scope>
    <source>
        <tissue evidence="2">Shoot tissue taken approximately 20 cm above the soil surface</tissue>
    </source>
</reference>
<dbReference type="EMBL" id="GBRH01206799">
    <property type="protein sequence ID" value="JAD91096.1"/>
    <property type="molecule type" value="Transcribed_RNA"/>
</dbReference>
<name>A0A0A9DTL1_ARUDO</name>
<feature type="compositionally biased region" description="Basic residues" evidence="1">
    <location>
        <begin position="1"/>
        <end position="12"/>
    </location>
</feature>
<protein>
    <submittedName>
        <fullName evidence="2">Uncharacterized protein</fullName>
    </submittedName>
</protein>
<evidence type="ECO:0000313" key="2">
    <source>
        <dbReference type="EMBL" id="JAD91096.1"/>
    </source>
</evidence>
<reference evidence="2" key="2">
    <citation type="journal article" date="2015" name="Data Brief">
        <title>Shoot transcriptome of the giant reed, Arundo donax.</title>
        <authorList>
            <person name="Barrero R.A."/>
            <person name="Guerrero F.D."/>
            <person name="Moolhuijzen P."/>
            <person name="Goolsby J.A."/>
            <person name="Tidwell J."/>
            <person name="Bellgard S.E."/>
            <person name="Bellgard M.I."/>
        </authorList>
    </citation>
    <scope>NUCLEOTIDE SEQUENCE</scope>
    <source>
        <tissue evidence="2">Shoot tissue taken approximately 20 cm above the soil surface</tissue>
    </source>
</reference>
<feature type="region of interest" description="Disordered" evidence="1">
    <location>
        <begin position="1"/>
        <end position="29"/>
    </location>
</feature>
<accession>A0A0A9DTL1</accession>
<dbReference type="AlphaFoldDB" id="A0A0A9DTL1"/>
<evidence type="ECO:0000256" key="1">
    <source>
        <dbReference type="SAM" id="MobiDB-lite"/>
    </source>
</evidence>
<sequence>MRRRRRGSRAPTRRPLAPRGPRAVRQQRHPRAVNHIFQRFILRCKNSEPIIRCRQSTRRCSRQIISRSEAPRSAFVPRGRRCGVGVDLADLAPPGHCARGESGLVGLGFEWGFQREHDGLVW</sequence>
<proteinExistence type="predicted"/>
<organism evidence="2">
    <name type="scientific">Arundo donax</name>
    <name type="common">Giant reed</name>
    <name type="synonym">Donax arundinaceus</name>
    <dbReference type="NCBI Taxonomy" id="35708"/>
    <lineage>
        <taxon>Eukaryota</taxon>
        <taxon>Viridiplantae</taxon>
        <taxon>Streptophyta</taxon>
        <taxon>Embryophyta</taxon>
        <taxon>Tracheophyta</taxon>
        <taxon>Spermatophyta</taxon>
        <taxon>Magnoliopsida</taxon>
        <taxon>Liliopsida</taxon>
        <taxon>Poales</taxon>
        <taxon>Poaceae</taxon>
        <taxon>PACMAD clade</taxon>
        <taxon>Arundinoideae</taxon>
        <taxon>Arundineae</taxon>
        <taxon>Arundo</taxon>
    </lineage>
</organism>